<dbReference type="Proteomes" id="UP000198662">
    <property type="component" value="Unassembled WGS sequence"/>
</dbReference>
<protein>
    <submittedName>
        <fullName evidence="2">Putative DNA-binding domain-containing protein</fullName>
    </submittedName>
</protein>
<organism evidence="2 3">
    <name type="scientific">Glycomyces sambucus</name>
    <dbReference type="NCBI Taxonomy" id="380244"/>
    <lineage>
        <taxon>Bacteria</taxon>
        <taxon>Bacillati</taxon>
        <taxon>Actinomycetota</taxon>
        <taxon>Actinomycetes</taxon>
        <taxon>Glycomycetales</taxon>
        <taxon>Glycomycetaceae</taxon>
        <taxon>Glycomyces</taxon>
    </lineage>
</organism>
<dbReference type="Pfam" id="PF04326">
    <property type="entry name" value="SLFN_AlbA_2"/>
    <property type="match status" value="1"/>
</dbReference>
<dbReference type="OrthoDB" id="4578408at2"/>
<evidence type="ECO:0000313" key="3">
    <source>
        <dbReference type="Proteomes" id="UP000198662"/>
    </source>
</evidence>
<dbReference type="Gene3D" id="3.30.950.30">
    <property type="entry name" value="Schlafen, AAA domain"/>
    <property type="match status" value="1"/>
</dbReference>
<proteinExistence type="predicted"/>
<gene>
    <name evidence="2" type="ORF">SAMN05216298_0286</name>
</gene>
<dbReference type="InterPro" id="IPR038461">
    <property type="entry name" value="Schlafen_AlbA_2_dom_sf"/>
</dbReference>
<sequence length="402" mass="44348">MAIAFAPIRAPQHSSELIELVRAVHASSDHDEDTAVEWKSSLDLERLEVIGHQVARQIIGFANRMPKDALKRFEGHAYLLIGVEPGKLDGVDAIDPARLTERVQSFIGHRIGWSPEYVVVDGVTVLVVIIDPPKYGDPIHALYRAIGNFPPGTILVRRSGTVASARPEDIDRLTARSQPEPAATQIAVHASETLEAWPDPTDLDDWVKTTAKRILASAKDPARLPDSYAEDLHEALTIRGLWSAHKNPMSSLRLTIENPSETPLRDLKITLSTSGATILDEDYLDEFDDDEPPKVPAPRNRTDVELAIASMPVPNAPGLVFRDFIVRSREPLQVEFDPFNIHPHGSIELAPLPLITYKPGSLTVQWKAASMNLNGIASESFTVPIVKSQHSRKSIFWGITLS</sequence>
<dbReference type="InterPro" id="IPR007421">
    <property type="entry name" value="Schlafen_AlbA_2_dom"/>
</dbReference>
<dbReference type="AlphaFoldDB" id="A0A1G9CDY3"/>
<dbReference type="STRING" id="380244.SAMN05216298_0286"/>
<keyword evidence="3" id="KW-1185">Reference proteome</keyword>
<evidence type="ECO:0000313" key="2">
    <source>
        <dbReference type="EMBL" id="SDK49888.1"/>
    </source>
</evidence>
<feature type="domain" description="Schlafen AlbA-2" evidence="1">
    <location>
        <begin position="32"/>
        <end position="159"/>
    </location>
</feature>
<accession>A0A1G9CDY3</accession>
<keyword evidence="2" id="KW-0238">DNA-binding</keyword>
<evidence type="ECO:0000259" key="1">
    <source>
        <dbReference type="Pfam" id="PF04326"/>
    </source>
</evidence>
<dbReference type="GO" id="GO:0003677">
    <property type="term" value="F:DNA binding"/>
    <property type="evidence" value="ECO:0007669"/>
    <property type="project" value="UniProtKB-KW"/>
</dbReference>
<dbReference type="RefSeq" id="WP_091041540.1">
    <property type="nucleotide sequence ID" value="NZ_FNGF01000001.1"/>
</dbReference>
<dbReference type="EMBL" id="FNGF01000001">
    <property type="protein sequence ID" value="SDK49888.1"/>
    <property type="molecule type" value="Genomic_DNA"/>
</dbReference>
<reference evidence="3" key="1">
    <citation type="submission" date="2016-10" db="EMBL/GenBank/DDBJ databases">
        <authorList>
            <person name="Varghese N."/>
            <person name="Submissions S."/>
        </authorList>
    </citation>
    <scope>NUCLEOTIDE SEQUENCE [LARGE SCALE GENOMIC DNA]</scope>
    <source>
        <strain evidence="3">CGMCC 4.3147</strain>
    </source>
</reference>
<name>A0A1G9CDY3_9ACTN</name>